<dbReference type="PANTHER" id="PTHR37314">
    <property type="entry name" value="SLR0142 PROTEIN"/>
    <property type="match status" value="1"/>
</dbReference>
<keyword evidence="2" id="KW-1185">Reference proteome</keyword>
<reference evidence="1 2" key="1">
    <citation type="submission" date="2018-12" db="EMBL/GenBank/DDBJ databases">
        <title>Draft genome sequences of Mycolicibacterium peregrinum isolated from a pig with lymphadenitis and from soil on the same Japanese pig farm.</title>
        <authorList>
            <person name="Komatsu T."/>
            <person name="Ohya K."/>
            <person name="Sawai K."/>
            <person name="Odoi J.O."/>
            <person name="Otsu K."/>
            <person name="Ota A."/>
            <person name="Ito T."/>
            <person name="Kawai M."/>
            <person name="Maruyama F."/>
        </authorList>
    </citation>
    <scope>NUCLEOTIDE SEQUENCE [LARGE SCALE GENOMIC DNA]</scope>
    <source>
        <strain evidence="1 2">138</strain>
    </source>
</reference>
<organism evidence="1 2">
    <name type="scientific">Mycolicibacterium peregrinum</name>
    <name type="common">Mycobacterium peregrinum</name>
    <dbReference type="NCBI Taxonomy" id="43304"/>
    <lineage>
        <taxon>Bacteria</taxon>
        <taxon>Bacillati</taxon>
        <taxon>Actinomycetota</taxon>
        <taxon>Actinomycetes</taxon>
        <taxon>Mycobacteriales</taxon>
        <taxon>Mycobacteriaceae</taxon>
        <taxon>Mycolicibacterium</taxon>
    </lineage>
</organism>
<dbReference type="AlphaFoldDB" id="A0A4Z0HQ12"/>
<evidence type="ECO:0000313" key="2">
    <source>
        <dbReference type="Proteomes" id="UP000297792"/>
    </source>
</evidence>
<accession>A0A4Z0HQ12</accession>
<comment type="caution">
    <text evidence="1">The sequence shown here is derived from an EMBL/GenBank/DDBJ whole genome shotgun (WGS) entry which is preliminary data.</text>
</comment>
<name>A0A4Z0HQ12_MYCPR</name>
<gene>
    <name evidence="1" type="ORF">EJD98_09800</name>
</gene>
<evidence type="ECO:0000313" key="1">
    <source>
        <dbReference type="EMBL" id="TGB44153.1"/>
    </source>
</evidence>
<dbReference type="PANTHER" id="PTHR37314:SF4">
    <property type="entry name" value="UPF0700 TRANSMEMBRANE PROTEIN YOAK"/>
    <property type="match status" value="1"/>
</dbReference>
<protein>
    <submittedName>
        <fullName evidence="1">DUF1275 domain-containing protein</fullName>
    </submittedName>
</protein>
<dbReference type="Pfam" id="PF06912">
    <property type="entry name" value="DUF1275"/>
    <property type="match status" value="1"/>
</dbReference>
<sequence>MRKSFDAEAYLSWVLAGLAGMLGAVAFTHSAGYFVTFMTGNTERAALGWFRGDPALAISAALLVLAFLTGVVIASFGRRHMWPKRPHGVTVLTTVCLAIATVLDIMLRGWAGREVPLSPVLFITFGVGALNTTFSKNGEVSVPLSYVTGTLVKLGQGIERHISGGEFSDWLGYLLLYVGFVSGAVAGGVISLQVSGSQMLLAATAVSAATAAYSHFHVDRHSVFAAGGDNG</sequence>
<dbReference type="InterPro" id="IPR010699">
    <property type="entry name" value="DUF1275"/>
</dbReference>
<dbReference type="RefSeq" id="WP_135359785.1">
    <property type="nucleotide sequence ID" value="NZ_RWJZ01000003.1"/>
</dbReference>
<dbReference type="EMBL" id="RWKA01000004">
    <property type="protein sequence ID" value="TGB44153.1"/>
    <property type="molecule type" value="Genomic_DNA"/>
</dbReference>
<proteinExistence type="predicted"/>
<dbReference type="Proteomes" id="UP000297792">
    <property type="component" value="Unassembled WGS sequence"/>
</dbReference>